<dbReference type="KEGG" id="ptp:RCA23_c07200"/>
<dbReference type="Proteomes" id="UP000028680">
    <property type="component" value="Chromosome"/>
</dbReference>
<feature type="domain" description="Glycosyltransferase subfamily 4-like N-terminal" evidence="2">
    <location>
        <begin position="15"/>
        <end position="152"/>
    </location>
</feature>
<name>A0AAN0RHI8_9RHOB</name>
<dbReference type="PANTHER" id="PTHR12526">
    <property type="entry name" value="GLYCOSYLTRANSFERASE"/>
    <property type="match status" value="1"/>
</dbReference>
<feature type="domain" description="Glycosyl transferase family 1" evidence="1">
    <location>
        <begin position="182"/>
        <end position="341"/>
    </location>
</feature>
<dbReference type="AlphaFoldDB" id="A0AAN0RHI8"/>
<protein>
    <submittedName>
        <fullName evidence="3">Lipopolysaccharide core biosynthesis mannosyltransferase LpcC</fullName>
        <ecNumber evidence="3">2.4.-.-</ecNumber>
    </submittedName>
</protein>
<dbReference type="Gene3D" id="3.40.50.2000">
    <property type="entry name" value="Glycogen Phosphorylase B"/>
    <property type="match status" value="2"/>
</dbReference>
<dbReference type="InterPro" id="IPR001296">
    <property type="entry name" value="Glyco_trans_1"/>
</dbReference>
<dbReference type="Pfam" id="PF00534">
    <property type="entry name" value="Glycos_transf_1"/>
    <property type="match status" value="1"/>
</dbReference>
<keyword evidence="3" id="KW-0328">Glycosyltransferase</keyword>
<dbReference type="InterPro" id="IPR028098">
    <property type="entry name" value="Glyco_trans_4-like_N"/>
</dbReference>
<sequence length="389" mass="42668">MTANATWNIWNFRRPVVEALLADGNRVTVLAPLDDAVRDLEHLGCHVRPLTMGVKGLNPLEDLKLQCRFKRIFREEEPDVVLSYTIKNNVFGAQAARSVGVPFLPNVTGLGTAFLSSKLLQTITEQLYRRSFSTLTTVFLQNKDDRDLFLKRSLVRLDQAQLLPGSGIDLVRFAPAAMLPVDRAPVFLMIARLLRDKGVLEFIDAAKKIKARHPKARFQLLGAAGSENRSAIDHATVDAWVKEGVVEYLGTTKDVRPAIAAASCVLLPSYREGAPRTLIEAAAMARPVISTNVPGCRAVVDHNVSGFLCDVRSAESLAAAIERFLSLSPEAQQAMGQSGRAKMEQKYDQSIVVDAYRDAISRIVRPGKVSVNGYGFPTHLKADQYASAS</sequence>
<dbReference type="RefSeq" id="WP_081870882.1">
    <property type="nucleotide sequence ID" value="NZ_CP003984.1"/>
</dbReference>
<proteinExistence type="predicted"/>
<organism evidence="3 4">
    <name type="scientific">Planktomarina temperata RCA23</name>
    <dbReference type="NCBI Taxonomy" id="666509"/>
    <lineage>
        <taxon>Bacteria</taxon>
        <taxon>Pseudomonadati</taxon>
        <taxon>Pseudomonadota</taxon>
        <taxon>Alphaproteobacteria</taxon>
        <taxon>Rhodobacterales</taxon>
        <taxon>Paracoccaceae</taxon>
        <taxon>Planktomarina</taxon>
    </lineage>
</organism>
<evidence type="ECO:0000259" key="2">
    <source>
        <dbReference type="Pfam" id="PF13579"/>
    </source>
</evidence>
<reference evidence="3 4" key="1">
    <citation type="journal article" date="2014" name="ISME J.">
        <title>Adaptation of an abundant Roseobacter RCA organism to pelagic systems revealed by genomic and transcriptomic analyses.</title>
        <authorList>
            <person name="Voget S."/>
            <person name="Wemheuer B."/>
            <person name="Brinkhoff T."/>
            <person name="Vollmers J."/>
            <person name="Dietrich S."/>
            <person name="Giebel H.A."/>
            <person name="Beardsley C."/>
            <person name="Sardemann C."/>
            <person name="Bakenhus I."/>
            <person name="Billerbeck S."/>
            <person name="Daniel R."/>
            <person name="Simon M."/>
        </authorList>
    </citation>
    <scope>NUCLEOTIDE SEQUENCE [LARGE SCALE GENOMIC DNA]</scope>
    <source>
        <strain evidence="3 4">RCA23</strain>
    </source>
</reference>
<gene>
    <name evidence="3" type="primary">lpcC</name>
    <name evidence="3" type="ORF">RCA23_c07200</name>
</gene>
<keyword evidence="3" id="KW-0808">Transferase</keyword>
<dbReference type="EMBL" id="CP003984">
    <property type="protein sequence ID" value="AII86278.1"/>
    <property type="molecule type" value="Genomic_DNA"/>
</dbReference>
<dbReference type="GO" id="GO:0016757">
    <property type="term" value="F:glycosyltransferase activity"/>
    <property type="evidence" value="ECO:0007669"/>
    <property type="project" value="UniProtKB-KW"/>
</dbReference>
<evidence type="ECO:0000313" key="4">
    <source>
        <dbReference type="Proteomes" id="UP000028680"/>
    </source>
</evidence>
<dbReference type="CDD" id="cd03808">
    <property type="entry name" value="GT4_CapM-like"/>
    <property type="match status" value="1"/>
</dbReference>
<evidence type="ECO:0000259" key="1">
    <source>
        <dbReference type="Pfam" id="PF00534"/>
    </source>
</evidence>
<accession>A0AAN0RHI8</accession>
<dbReference type="SUPFAM" id="SSF53756">
    <property type="entry name" value="UDP-Glycosyltransferase/glycogen phosphorylase"/>
    <property type="match status" value="1"/>
</dbReference>
<dbReference type="EC" id="2.4.-.-" evidence="3"/>
<keyword evidence="4" id="KW-1185">Reference proteome</keyword>
<dbReference type="Pfam" id="PF13579">
    <property type="entry name" value="Glyco_trans_4_4"/>
    <property type="match status" value="1"/>
</dbReference>
<evidence type="ECO:0000313" key="3">
    <source>
        <dbReference type="EMBL" id="AII86278.1"/>
    </source>
</evidence>
<dbReference type="PANTHER" id="PTHR12526:SF638">
    <property type="entry name" value="SPORE COAT PROTEIN SA"/>
    <property type="match status" value="1"/>
</dbReference>